<evidence type="ECO:0000313" key="1">
    <source>
        <dbReference type="EMBL" id="CAD2212715.1"/>
    </source>
</evidence>
<dbReference type="AlphaFoldDB" id="A0A7G2BZK5"/>
<organism evidence="1 2">
    <name type="scientific">Angomonas deanei</name>
    <dbReference type="NCBI Taxonomy" id="59799"/>
    <lineage>
        <taxon>Eukaryota</taxon>
        <taxon>Discoba</taxon>
        <taxon>Euglenozoa</taxon>
        <taxon>Kinetoplastea</taxon>
        <taxon>Metakinetoplastina</taxon>
        <taxon>Trypanosomatida</taxon>
        <taxon>Trypanosomatidae</taxon>
        <taxon>Strigomonadinae</taxon>
        <taxon>Angomonas</taxon>
    </lineage>
</organism>
<reference evidence="1 2" key="1">
    <citation type="submission" date="2020-08" db="EMBL/GenBank/DDBJ databases">
        <authorList>
            <person name="Newling K."/>
            <person name="Davey J."/>
            <person name="Forrester S."/>
        </authorList>
    </citation>
    <scope>NUCLEOTIDE SEQUENCE [LARGE SCALE GENOMIC DNA]</scope>
    <source>
        <strain evidence="2">Crithidia deanei Carvalho (ATCC PRA-265)</strain>
    </source>
</reference>
<dbReference type="OrthoDB" id="273102at2759"/>
<evidence type="ECO:0000313" key="2">
    <source>
        <dbReference type="Proteomes" id="UP000515908"/>
    </source>
</evidence>
<dbReference type="EMBL" id="LR877145">
    <property type="protein sequence ID" value="CAD2212715.1"/>
    <property type="molecule type" value="Genomic_DNA"/>
</dbReference>
<dbReference type="Proteomes" id="UP000515908">
    <property type="component" value="Chromosome 01"/>
</dbReference>
<proteinExistence type="predicted"/>
<sequence length="389" mass="43061">MEATFASSPQRASVSSTRYTTIFPASYFPPPEPAPGRLLLCGYTGAVLFRSKRREAVTVDKKTGLVPIESGLEEWMEYRNSSAPGGTSTVMSEEQADVCLREGMFAIGRFFEHVWHTTNGNTDEATQLFSKILSKKYTPAFTSIFSEIVTEVKASSPSIPCFCELKTSLTKDHLMEYGRYFSQSNDAVLDLQRVPDLLSPHFASPSNPVSQITVLGIPFALFDEVFPRTVPAGTPTLKCCPKCEDRRRLAYRNITNAGLVVKSQPNSVCIHREAVDKSNCVSWMLRNAEECDHFSLEKSLAFGDVPATVDRHLAMFPPMKFVSVSPKADDGLTATDEIRGNVVHVGGEEEGTALFLDAFLRSCESKGAEGSFTNWFTPEHVEQCIRHIE</sequence>
<accession>A0A7G2BZK5</accession>
<name>A0A7G2BZK5_9TRYP</name>
<protein>
    <submittedName>
        <fullName evidence="1">Uncharacterized protein</fullName>
    </submittedName>
</protein>
<dbReference type="VEuPathDB" id="TriTrypDB:ADEAN_000012700"/>
<gene>
    <name evidence="1" type="ORF">ADEAN_000012700</name>
</gene>
<keyword evidence="2" id="KW-1185">Reference proteome</keyword>